<feature type="repeat" description="ANK" evidence="3">
    <location>
        <begin position="164"/>
        <end position="196"/>
    </location>
</feature>
<dbReference type="Gene3D" id="1.25.40.20">
    <property type="entry name" value="Ankyrin repeat-containing domain"/>
    <property type="match status" value="1"/>
</dbReference>
<evidence type="ECO:0000256" key="2">
    <source>
        <dbReference type="ARBA" id="ARBA00023043"/>
    </source>
</evidence>
<evidence type="ECO:0000313" key="5">
    <source>
        <dbReference type="EMBL" id="CAB0038387.1"/>
    </source>
</evidence>
<proteinExistence type="predicted"/>
<evidence type="ECO:0000256" key="3">
    <source>
        <dbReference type="PROSITE-ProRule" id="PRU00023"/>
    </source>
</evidence>
<feature type="region of interest" description="Disordered" evidence="4">
    <location>
        <begin position="504"/>
        <end position="531"/>
    </location>
</feature>
<dbReference type="Pfam" id="PF12796">
    <property type="entry name" value="Ank_2"/>
    <property type="match status" value="1"/>
</dbReference>
<evidence type="ECO:0000313" key="6">
    <source>
        <dbReference type="Proteomes" id="UP000479190"/>
    </source>
</evidence>
<keyword evidence="6" id="KW-1185">Reference proteome</keyword>
<dbReference type="SUPFAM" id="SSF48403">
    <property type="entry name" value="Ankyrin repeat"/>
    <property type="match status" value="1"/>
</dbReference>
<accession>A0A6H5IMI2</accession>
<dbReference type="PANTHER" id="PTHR24126:SF14">
    <property type="entry name" value="ANK_REP_REGION DOMAIN-CONTAINING PROTEIN"/>
    <property type="match status" value="1"/>
</dbReference>
<gene>
    <name evidence="5" type="ORF">TBRA_LOCUS10172</name>
</gene>
<dbReference type="SMART" id="SM00248">
    <property type="entry name" value="ANK"/>
    <property type="match status" value="4"/>
</dbReference>
<reference evidence="5 6" key="1">
    <citation type="submission" date="2020-02" db="EMBL/GenBank/DDBJ databases">
        <authorList>
            <person name="Ferguson B K."/>
        </authorList>
    </citation>
    <scope>NUCLEOTIDE SEQUENCE [LARGE SCALE GENOMIC DNA]</scope>
</reference>
<dbReference type="PROSITE" id="PS50088">
    <property type="entry name" value="ANK_REPEAT"/>
    <property type="match status" value="2"/>
</dbReference>
<keyword evidence="1" id="KW-0677">Repeat</keyword>
<dbReference type="EMBL" id="CADCXV010000905">
    <property type="protein sequence ID" value="CAB0038387.1"/>
    <property type="molecule type" value="Genomic_DNA"/>
</dbReference>
<dbReference type="InterPro" id="IPR002110">
    <property type="entry name" value="Ankyrin_rpt"/>
</dbReference>
<dbReference type="PROSITE" id="PS50297">
    <property type="entry name" value="ANK_REP_REGION"/>
    <property type="match status" value="2"/>
</dbReference>
<evidence type="ECO:0000256" key="4">
    <source>
        <dbReference type="SAM" id="MobiDB-lite"/>
    </source>
</evidence>
<feature type="compositionally biased region" description="Basic and acidic residues" evidence="4">
    <location>
        <begin position="515"/>
        <end position="524"/>
    </location>
</feature>
<organism evidence="5 6">
    <name type="scientific">Trichogramma brassicae</name>
    <dbReference type="NCBI Taxonomy" id="86971"/>
    <lineage>
        <taxon>Eukaryota</taxon>
        <taxon>Metazoa</taxon>
        <taxon>Ecdysozoa</taxon>
        <taxon>Arthropoda</taxon>
        <taxon>Hexapoda</taxon>
        <taxon>Insecta</taxon>
        <taxon>Pterygota</taxon>
        <taxon>Neoptera</taxon>
        <taxon>Endopterygota</taxon>
        <taxon>Hymenoptera</taxon>
        <taxon>Apocrita</taxon>
        <taxon>Proctotrupomorpha</taxon>
        <taxon>Chalcidoidea</taxon>
        <taxon>Trichogrammatidae</taxon>
        <taxon>Trichogramma</taxon>
    </lineage>
</organism>
<feature type="compositionally biased region" description="Acidic residues" evidence="4">
    <location>
        <begin position="504"/>
        <end position="514"/>
    </location>
</feature>
<feature type="repeat" description="ANK" evidence="3">
    <location>
        <begin position="250"/>
        <end position="278"/>
    </location>
</feature>
<name>A0A6H5IMI2_9HYME</name>
<dbReference type="AlphaFoldDB" id="A0A6H5IMI2"/>
<keyword evidence="2 3" id="KW-0040">ANK repeat</keyword>
<dbReference type="InterPro" id="IPR036770">
    <property type="entry name" value="Ankyrin_rpt-contain_sf"/>
</dbReference>
<sequence length="636" mass="71321">MANGISESSLISKREAFYREIAARADMHSTSSKRGPGQLALAAIEKIVPGSEEVLWFSRRALRGQDTRLLRLLLELGLNDATTIAPGGGRKRKRDGAIARNSERGVELPPFDSVSEQDRDLADSYGLTYFLAACMSGHVASVESFIESGLVDLDRCVVTKHPGMPSSALHMAAKYGRLEVARRLLWAGADPRVLDRRGRSALHRICEDGVTRSLVDRSKMRVAHDREPALEIVKLLLDHGLDEIDRADDGGATPLRYAVASLQFELAEELLARGAKLDDVVFAGGYFDLARPRPSLRTTENLIGIVEILRGYGYEMSAESELKVMHFLMDVNVREYDPKVDQAQLVLEYGEFARCCNRIIIHFYESIFNRRNYYLAGSEQKIGDLIDQFESDFKDFPVLQNMSTYRKLMKKSHEMMAIQRHLEVLHVGGMHKSANIRRLVDAFKRACDCYRGYFAVENFHWRFGESDAATKSLRSQPSTRLTIENTIDGEQGGNDRIRNRVAYEDDDESVEDDAVSERSEHSPEDDWETEVPDDLDRFTEETMRAGEIAIGPSGTTILDWPVIDEQLRNEEFGVVGGVLEGIVAKTLVREYAAVVASKYFSSLLALNLPYNCRRKIIGHLSNEDLLNLCTAAARSG</sequence>
<protein>
    <submittedName>
        <fullName evidence="5">Uncharacterized protein</fullName>
    </submittedName>
</protein>
<dbReference type="Proteomes" id="UP000479190">
    <property type="component" value="Unassembled WGS sequence"/>
</dbReference>
<evidence type="ECO:0000256" key="1">
    <source>
        <dbReference type="ARBA" id="ARBA00022737"/>
    </source>
</evidence>
<dbReference type="OrthoDB" id="10254927at2759"/>
<dbReference type="PANTHER" id="PTHR24126">
    <property type="entry name" value="ANKYRIN REPEAT, PH AND SEC7 DOMAIN CONTAINING PROTEIN SECG-RELATED"/>
    <property type="match status" value="1"/>
</dbReference>